<dbReference type="AlphaFoldDB" id="A0A2M6P086"/>
<evidence type="ECO:0000313" key="3">
    <source>
        <dbReference type="Proteomes" id="UP000228528"/>
    </source>
</evidence>
<dbReference type="Proteomes" id="UP000228528">
    <property type="component" value="Unassembled WGS sequence"/>
</dbReference>
<evidence type="ECO:0000256" key="1">
    <source>
        <dbReference type="SAM" id="Phobius"/>
    </source>
</evidence>
<accession>A0A2M6P086</accession>
<sequence length="265" mass="30179">MKKLLELSVIVIFSAVIGAGIFSFVVAKKLSFPNINQVADDIGAGLSLSAYQYTPWFWNREKITILNIYDRKNDAPNVQYKLKSEISNIRLIYSGEDFALIAYSDPDFSSMESGYVVHRSPKSESENTIEEIQIGGNIIAVAPDESGYFYISGDKIFEKSWQGNTMMSANLEMKLDPIVDVQQLGMGRKSSSQPVFFFNNNTKLAFWGNPAGERDGYLFIWDLENNKIEKFFRQDFGNYNDLKVENDKLYIERMDISLSKKLIAE</sequence>
<comment type="caution">
    <text evidence="2">The sequence shown here is derived from an EMBL/GenBank/DDBJ whole genome shotgun (WGS) entry which is preliminary data.</text>
</comment>
<reference evidence="3" key="1">
    <citation type="submission" date="2017-09" db="EMBL/GenBank/DDBJ databases">
        <title>Depth-based differentiation of microbial function through sediment-hosted aquifers and enrichment of novel symbionts in the deep terrestrial subsurface.</title>
        <authorList>
            <person name="Probst A.J."/>
            <person name="Ladd B."/>
            <person name="Jarett J.K."/>
            <person name="Geller-Mcgrath D.E."/>
            <person name="Sieber C.M.K."/>
            <person name="Emerson J.B."/>
            <person name="Anantharaman K."/>
            <person name="Thomas B.C."/>
            <person name="Malmstrom R."/>
            <person name="Stieglmeier M."/>
            <person name="Klingl A."/>
            <person name="Woyke T."/>
            <person name="Ryan C.M."/>
            <person name="Banfield J.F."/>
        </authorList>
    </citation>
    <scope>NUCLEOTIDE SEQUENCE [LARGE SCALE GENOMIC DNA]</scope>
</reference>
<evidence type="ECO:0000313" key="2">
    <source>
        <dbReference type="EMBL" id="PIR77111.1"/>
    </source>
</evidence>
<name>A0A2M6P086_9BACT</name>
<protein>
    <submittedName>
        <fullName evidence="2">Uncharacterized protein</fullName>
    </submittedName>
</protein>
<keyword evidence="1" id="KW-1133">Transmembrane helix</keyword>
<dbReference type="EMBL" id="PFBW01000184">
    <property type="protein sequence ID" value="PIR77111.1"/>
    <property type="molecule type" value="Genomic_DNA"/>
</dbReference>
<organism evidence="2 3">
    <name type="scientific">Candidatus Magasanikbacteria bacterium CG10_big_fil_rev_8_21_14_0_10_38_6</name>
    <dbReference type="NCBI Taxonomy" id="1974647"/>
    <lineage>
        <taxon>Bacteria</taxon>
        <taxon>Candidatus Magasanikiibacteriota</taxon>
    </lineage>
</organism>
<keyword evidence="1" id="KW-0812">Transmembrane</keyword>
<feature type="transmembrane region" description="Helical" evidence="1">
    <location>
        <begin position="7"/>
        <end position="27"/>
    </location>
</feature>
<keyword evidence="1" id="KW-0472">Membrane</keyword>
<dbReference type="SUPFAM" id="SSF69322">
    <property type="entry name" value="Tricorn protease domain 2"/>
    <property type="match status" value="1"/>
</dbReference>
<gene>
    <name evidence="2" type="ORF">COU30_04200</name>
</gene>
<proteinExistence type="predicted"/>